<comment type="similarity">
    <text evidence="1">Belongs to the outer membrane factor (OMF) (TC 1.B.17) family.</text>
</comment>
<proteinExistence type="inferred from homology"/>
<protein>
    <submittedName>
        <fullName evidence="4">Putative cobalt-zinc-cadmium resistance protein czcC</fullName>
    </submittedName>
</protein>
<feature type="chain" id="PRO_5001654201" evidence="3">
    <location>
        <begin position="24"/>
        <end position="422"/>
    </location>
</feature>
<name>A0A068NRI5_FIMGI</name>
<dbReference type="InterPro" id="IPR010131">
    <property type="entry name" value="MdtP/NodT-like"/>
</dbReference>
<dbReference type="eggNOG" id="COG1538">
    <property type="taxonomic scope" value="Bacteria"/>
</dbReference>
<evidence type="ECO:0000313" key="5">
    <source>
        <dbReference type="Proteomes" id="UP000027982"/>
    </source>
</evidence>
<sequence length="422" mass="45357">MRRPASILPAILTTIALSAHAFAADPPLSPEEAVKIGLAQNPQVAAGKAGVASAYANYRSIGAMSPITLSGSHVQGTSTAPTLNGTNNDTFIDIGDTFDLSGQKRYQAAGANAQFRATRYTFQETLLTLEQQIRDAYWSLAAAQAQTRIADVGLAEAQRVHELTVTQEKAGSSPRGDVVRSSIDVANAKQAVFTARGAEKTALIALNTLLARDPSTPEVLSVDLGDFAAVPPSPVPPLEELQAQALANRPLLKSAAEQTRASDYAVRQAERARFPDLTIDYQRSTRESFDTLIFGASLPLFDFGSIRHSIRAAKETRKQNEALQQQTRQQIQQQVAQAYSDLDIAVQAAAEYRKEILEPSLTLLEMAQLGYKQGATGILPVIDAESTIRNARVGYINSLLAVFKAQDEILAATGELPKTANK</sequence>
<dbReference type="Pfam" id="PF02321">
    <property type="entry name" value="OEP"/>
    <property type="match status" value="2"/>
</dbReference>
<dbReference type="Gene3D" id="1.20.1600.10">
    <property type="entry name" value="Outer membrane efflux proteins (OEP)"/>
    <property type="match status" value="1"/>
</dbReference>
<keyword evidence="3" id="KW-0732">Signal</keyword>
<evidence type="ECO:0000313" key="4">
    <source>
        <dbReference type="EMBL" id="AIE84214.1"/>
    </source>
</evidence>
<dbReference type="RefSeq" id="WP_025227142.1">
    <property type="nucleotide sequence ID" value="NZ_CP007139.1"/>
</dbReference>
<feature type="coiled-coil region" evidence="2">
    <location>
        <begin position="306"/>
        <end position="333"/>
    </location>
</feature>
<gene>
    <name evidence="4" type="ORF">OP10G_0846</name>
</gene>
<evidence type="ECO:0000256" key="3">
    <source>
        <dbReference type="SAM" id="SignalP"/>
    </source>
</evidence>
<dbReference type="STRING" id="661478.OP10G_0846"/>
<feature type="signal peptide" evidence="3">
    <location>
        <begin position="1"/>
        <end position="23"/>
    </location>
</feature>
<dbReference type="SUPFAM" id="SSF56954">
    <property type="entry name" value="Outer membrane efflux proteins (OEP)"/>
    <property type="match status" value="1"/>
</dbReference>
<dbReference type="PANTHER" id="PTHR30203:SF24">
    <property type="entry name" value="BLR4935 PROTEIN"/>
    <property type="match status" value="1"/>
</dbReference>
<dbReference type="Proteomes" id="UP000027982">
    <property type="component" value="Chromosome"/>
</dbReference>
<evidence type="ECO:0000256" key="2">
    <source>
        <dbReference type="SAM" id="Coils"/>
    </source>
</evidence>
<dbReference type="OrthoDB" id="9791261at2"/>
<dbReference type="HOGENOM" id="CLU_650123_0_0_0"/>
<dbReference type="GO" id="GO:0015562">
    <property type="term" value="F:efflux transmembrane transporter activity"/>
    <property type="evidence" value="ECO:0007669"/>
    <property type="project" value="InterPro"/>
</dbReference>
<keyword evidence="2" id="KW-0175">Coiled coil</keyword>
<dbReference type="AlphaFoldDB" id="A0A068NRI5"/>
<evidence type="ECO:0000256" key="1">
    <source>
        <dbReference type="ARBA" id="ARBA00007613"/>
    </source>
</evidence>
<dbReference type="KEGG" id="fgi:OP10G_0846"/>
<keyword evidence="5" id="KW-1185">Reference proteome</keyword>
<dbReference type="PANTHER" id="PTHR30203">
    <property type="entry name" value="OUTER MEMBRANE CATION EFFLUX PROTEIN"/>
    <property type="match status" value="1"/>
</dbReference>
<dbReference type="InterPro" id="IPR003423">
    <property type="entry name" value="OMP_efflux"/>
</dbReference>
<dbReference type="EMBL" id="CP007139">
    <property type="protein sequence ID" value="AIE84214.1"/>
    <property type="molecule type" value="Genomic_DNA"/>
</dbReference>
<reference evidence="4 5" key="1">
    <citation type="journal article" date="2014" name="PLoS ONE">
        <title>The first complete genome sequence of the class fimbriimonadia in the phylum armatimonadetes.</title>
        <authorList>
            <person name="Hu Z.Y."/>
            <person name="Wang Y.Z."/>
            <person name="Im W.T."/>
            <person name="Wang S.Y."/>
            <person name="Zhao G.P."/>
            <person name="Zheng H.J."/>
            <person name="Quan Z.X."/>
        </authorList>
    </citation>
    <scope>NUCLEOTIDE SEQUENCE [LARGE SCALE GENOMIC DNA]</scope>
    <source>
        <strain evidence="4">Gsoil 348</strain>
    </source>
</reference>
<organism evidence="4 5">
    <name type="scientific">Fimbriimonas ginsengisoli Gsoil 348</name>
    <dbReference type="NCBI Taxonomy" id="661478"/>
    <lineage>
        <taxon>Bacteria</taxon>
        <taxon>Bacillati</taxon>
        <taxon>Armatimonadota</taxon>
        <taxon>Fimbriimonadia</taxon>
        <taxon>Fimbriimonadales</taxon>
        <taxon>Fimbriimonadaceae</taxon>
        <taxon>Fimbriimonas</taxon>
    </lineage>
</organism>
<accession>A0A068NRI5</accession>